<name>A0A6M3MAS9_9ZZZZ</name>
<evidence type="ECO:0000313" key="1">
    <source>
        <dbReference type="EMBL" id="QJB01902.1"/>
    </source>
</evidence>
<organism evidence="1">
    <name type="scientific">viral metagenome</name>
    <dbReference type="NCBI Taxonomy" id="1070528"/>
    <lineage>
        <taxon>unclassified sequences</taxon>
        <taxon>metagenomes</taxon>
        <taxon>organismal metagenomes</taxon>
    </lineage>
</organism>
<protein>
    <submittedName>
        <fullName evidence="1">Uncharacterized protein</fullName>
    </submittedName>
</protein>
<sequence>MLVPAMGARAATDEYVVTVLFAEWDDSGWNQAHEDGWEFVKAQGTVLEESSMGFLVEFPDGKRLRVHYVTNCGYDAGIETKCDLHLRFRSQI</sequence>
<dbReference type="EMBL" id="MT143743">
    <property type="protein sequence ID" value="QJB01902.1"/>
    <property type="molecule type" value="Genomic_DNA"/>
</dbReference>
<reference evidence="1" key="1">
    <citation type="submission" date="2020-03" db="EMBL/GenBank/DDBJ databases">
        <title>The deep terrestrial virosphere.</title>
        <authorList>
            <person name="Holmfeldt K."/>
            <person name="Nilsson E."/>
            <person name="Simone D."/>
            <person name="Lopez-Fernandez M."/>
            <person name="Wu X."/>
            <person name="de Brujin I."/>
            <person name="Lundin D."/>
            <person name="Andersson A."/>
            <person name="Bertilsson S."/>
            <person name="Dopson M."/>
        </authorList>
    </citation>
    <scope>NUCLEOTIDE SEQUENCE</scope>
    <source>
        <strain evidence="1">MM171B01775</strain>
    </source>
</reference>
<accession>A0A6M3MAS9</accession>
<gene>
    <name evidence="1" type="ORF">MM171B01775_0006</name>
</gene>
<dbReference type="AlphaFoldDB" id="A0A6M3MAS9"/>
<proteinExistence type="predicted"/>